<reference evidence="3 5" key="2">
    <citation type="journal article" date="2013" name="Nature">
        <title>Insights into bilaterian evolution from three spiralian genomes.</title>
        <authorList>
            <person name="Simakov O."/>
            <person name="Marletaz F."/>
            <person name="Cho S.J."/>
            <person name="Edsinger-Gonzales E."/>
            <person name="Havlak P."/>
            <person name="Hellsten U."/>
            <person name="Kuo D.H."/>
            <person name="Larsson T."/>
            <person name="Lv J."/>
            <person name="Arendt D."/>
            <person name="Savage R."/>
            <person name="Osoegawa K."/>
            <person name="de Jong P."/>
            <person name="Grimwood J."/>
            <person name="Chapman J.A."/>
            <person name="Shapiro H."/>
            <person name="Aerts A."/>
            <person name="Otillar R.P."/>
            <person name="Terry A.Y."/>
            <person name="Boore J.L."/>
            <person name="Grigoriev I.V."/>
            <person name="Lindberg D.R."/>
            <person name="Seaver E.C."/>
            <person name="Weisblat D.A."/>
            <person name="Putnam N.H."/>
            <person name="Rokhsar D.S."/>
        </authorList>
    </citation>
    <scope>NUCLEOTIDE SEQUENCE</scope>
</reference>
<dbReference type="RefSeq" id="XP_009018259.1">
    <property type="nucleotide sequence ID" value="XM_009020011.1"/>
</dbReference>
<reference evidence="4" key="3">
    <citation type="submission" date="2015-06" db="UniProtKB">
        <authorList>
            <consortium name="EnsemblMetazoa"/>
        </authorList>
    </citation>
    <scope>IDENTIFICATION</scope>
</reference>
<evidence type="ECO:0000313" key="3">
    <source>
        <dbReference type="EMBL" id="ESO03702.1"/>
    </source>
</evidence>
<dbReference type="HOGENOM" id="CLU_156805_0_0_1"/>
<dbReference type="OrthoDB" id="8059989at2759"/>
<dbReference type="PROSITE" id="PS50229">
    <property type="entry name" value="WH1"/>
    <property type="match status" value="1"/>
</dbReference>
<dbReference type="Pfam" id="PF00568">
    <property type="entry name" value="WH1"/>
    <property type="match status" value="1"/>
</dbReference>
<dbReference type="KEGG" id="hro:HELRODRAFT_79834"/>
<dbReference type="SMART" id="SM00461">
    <property type="entry name" value="WH1"/>
    <property type="match status" value="1"/>
</dbReference>
<accession>T1G3U1</accession>
<dbReference type="eggNOG" id="KOG3519">
    <property type="taxonomic scope" value="Eukaryota"/>
</dbReference>
<feature type="domain" description="WH1" evidence="2">
    <location>
        <begin position="1"/>
        <end position="112"/>
    </location>
</feature>
<evidence type="ECO:0000256" key="1">
    <source>
        <dbReference type="SAM" id="MobiDB-lite"/>
    </source>
</evidence>
<dbReference type="Proteomes" id="UP000015101">
    <property type="component" value="Unassembled WGS sequence"/>
</dbReference>
<evidence type="ECO:0000313" key="5">
    <source>
        <dbReference type="Proteomes" id="UP000015101"/>
    </source>
</evidence>
<dbReference type="InterPro" id="IPR000697">
    <property type="entry name" value="WH1/EVH1_dom"/>
</dbReference>
<sequence>FRLWAEIFEVREGSDGGETFWGRVSEDVVPINVSLVQDGSDMTTFQLMAYNRLVEKIFDVQLCQPGTRIIQASDCFVHWRDSKQDKEWGLNFTIAQDARKFRDCCTVCSDDDADDDDDDDDDVADDVNDNDDED</sequence>
<feature type="region of interest" description="Disordered" evidence="1">
    <location>
        <begin position="110"/>
        <end position="134"/>
    </location>
</feature>
<dbReference type="EMBL" id="KB096590">
    <property type="protein sequence ID" value="ESO03702.1"/>
    <property type="molecule type" value="Genomic_DNA"/>
</dbReference>
<organism evidence="4 5">
    <name type="scientific">Helobdella robusta</name>
    <name type="common">Californian leech</name>
    <dbReference type="NCBI Taxonomy" id="6412"/>
    <lineage>
        <taxon>Eukaryota</taxon>
        <taxon>Metazoa</taxon>
        <taxon>Spiralia</taxon>
        <taxon>Lophotrochozoa</taxon>
        <taxon>Annelida</taxon>
        <taxon>Clitellata</taxon>
        <taxon>Hirudinea</taxon>
        <taxon>Rhynchobdellida</taxon>
        <taxon>Glossiphoniidae</taxon>
        <taxon>Helobdella</taxon>
    </lineage>
</organism>
<dbReference type="SUPFAM" id="SSF50729">
    <property type="entry name" value="PH domain-like"/>
    <property type="match status" value="1"/>
</dbReference>
<dbReference type="STRING" id="6412.T1G3U1"/>
<dbReference type="GeneID" id="20215739"/>
<dbReference type="EMBL" id="AMQM01004532">
    <property type="status" value="NOT_ANNOTATED_CDS"/>
    <property type="molecule type" value="Genomic_DNA"/>
</dbReference>
<name>T1G3U1_HELRO</name>
<keyword evidence="5" id="KW-1185">Reference proteome</keyword>
<dbReference type="AlphaFoldDB" id="T1G3U1"/>
<dbReference type="Gene3D" id="2.30.29.30">
    <property type="entry name" value="Pleckstrin-homology domain (PH domain)/Phosphotyrosine-binding domain (PTB)"/>
    <property type="match status" value="1"/>
</dbReference>
<gene>
    <name evidence="4" type="primary">20215739</name>
    <name evidence="3" type="ORF">HELRODRAFT_79834</name>
</gene>
<dbReference type="InterPro" id="IPR011993">
    <property type="entry name" value="PH-like_dom_sf"/>
</dbReference>
<dbReference type="CTD" id="20215739"/>
<protein>
    <recommendedName>
        <fullName evidence="2">WH1 domain-containing protein</fullName>
    </recommendedName>
</protein>
<evidence type="ECO:0000259" key="2">
    <source>
        <dbReference type="PROSITE" id="PS50229"/>
    </source>
</evidence>
<dbReference type="InParanoid" id="T1G3U1"/>
<dbReference type="EnsemblMetazoa" id="HelroT79834">
    <property type="protein sequence ID" value="HelroP79834"/>
    <property type="gene ID" value="HelroG79834"/>
</dbReference>
<evidence type="ECO:0000313" key="4">
    <source>
        <dbReference type="EnsemblMetazoa" id="HelroP79834"/>
    </source>
</evidence>
<reference evidence="5" key="1">
    <citation type="submission" date="2012-12" db="EMBL/GenBank/DDBJ databases">
        <authorList>
            <person name="Hellsten U."/>
            <person name="Grimwood J."/>
            <person name="Chapman J.A."/>
            <person name="Shapiro H."/>
            <person name="Aerts A."/>
            <person name="Otillar R.P."/>
            <person name="Terry A.Y."/>
            <person name="Boore J.L."/>
            <person name="Simakov O."/>
            <person name="Marletaz F."/>
            <person name="Cho S.-J."/>
            <person name="Edsinger-Gonzales E."/>
            <person name="Havlak P."/>
            <person name="Kuo D.-H."/>
            <person name="Larsson T."/>
            <person name="Lv J."/>
            <person name="Arendt D."/>
            <person name="Savage R."/>
            <person name="Osoegawa K."/>
            <person name="de Jong P."/>
            <person name="Lindberg D.R."/>
            <person name="Seaver E.C."/>
            <person name="Weisblat D.A."/>
            <person name="Putnam N.H."/>
            <person name="Grigoriev I.V."/>
            <person name="Rokhsar D.S."/>
        </authorList>
    </citation>
    <scope>NUCLEOTIDE SEQUENCE</scope>
</reference>
<proteinExistence type="predicted"/>